<comment type="caution">
    <text evidence="1">The sequence shown here is derived from an EMBL/GenBank/DDBJ whole genome shotgun (WGS) entry which is preliminary data.</text>
</comment>
<organism evidence="1 2">
    <name type="scientific">Zalerion maritima</name>
    <dbReference type="NCBI Taxonomy" id="339359"/>
    <lineage>
        <taxon>Eukaryota</taxon>
        <taxon>Fungi</taxon>
        <taxon>Dikarya</taxon>
        <taxon>Ascomycota</taxon>
        <taxon>Pezizomycotina</taxon>
        <taxon>Sordariomycetes</taxon>
        <taxon>Lulworthiomycetidae</taxon>
        <taxon>Lulworthiales</taxon>
        <taxon>Lulworthiaceae</taxon>
        <taxon>Zalerion</taxon>
    </lineage>
</organism>
<dbReference type="Proteomes" id="UP001201980">
    <property type="component" value="Unassembled WGS sequence"/>
</dbReference>
<reference evidence="1" key="1">
    <citation type="submission" date="2022-07" db="EMBL/GenBank/DDBJ databases">
        <title>Draft genome sequence of Zalerion maritima ATCC 34329, a (micro)plastics degrading marine fungus.</title>
        <authorList>
            <person name="Paco A."/>
            <person name="Goncalves M.F.M."/>
            <person name="Rocha-Santos T.A.P."/>
            <person name="Alves A."/>
        </authorList>
    </citation>
    <scope>NUCLEOTIDE SEQUENCE</scope>
    <source>
        <strain evidence="1">ATCC 34329</strain>
    </source>
</reference>
<proteinExistence type="predicted"/>
<evidence type="ECO:0000313" key="1">
    <source>
        <dbReference type="EMBL" id="KAJ2903413.1"/>
    </source>
</evidence>
<evidence type="ECO:0000313" key="2">
    <source>
        <dbReference type="Proteomes" id="UP001201980"/>
    </source>
</evidence>
<keyword evidence="2" id="KW-1185">Reference proteome</keyword>
<gene>
    <name evidence="1" type="ORF">MKZ38_009990</name>
</gene>
<name>A0AAD5RU63_9PEZI</name>
<sequence>MSSSPPSPPSSPAVSIDIDICACGRLDCPDQMEYEMTQPHYPEDTAETNQAPLSEDDELVLIVRVRAARVNEASSNDSKSVDSKQVRKYEATNKSFVSNSNTMVGFSPKEVSGPCNEARPGPGDTMDIDDKLLAAMSMVQLNSNTTLFTTALFSAPILTSYHDFSVFIRDSLGIIPKTLIPTIPGHAVKYWRL</sequence>
<protein>
    <submittedName>
        <fullName evidence="1">Uncharacterized protein</fullName>
    </submittedName>
</protein>
<dbReference type="AlphaFoldDB" id="A0AAD5RU63"/>
<accession>A0AAD5RU63</accession>
<dbReference type="EMBL" id="JAKWBI020000082">
    <property type="protein sequence ID" value="KAJ2903413.1"/>
    <property type="molecule type" value="Genomic_DNA"/>
</dbReference>